<keyword evidence="1" id="KW-1133">Transmembrane helix</keyword>
<feature type="transmembrane region" description="Helical" evidence="1">
    <location>
        <begin position="6"/>
        <end position="24"/>
    </location>
</feature>
<feature type="transmembrane region" description="Helical" evidence="1">
    <location>
        <begin position="170"/>
        <end position="192"/>
    </location>
</feature>
<reference evidence="2 3" key="1">
    <citation type="submission" date="2020-07" db="EMBL/GenBank/DDBJ databases">
        <title>Taxonomic revisions and descriptions of new bacterial species based on genomic comparisons in the high-G+C-content subgroup of the family Alcaligenaceae.</title>
        <authorList>
            <person name="Szabo A."/>
            <person name="Felfoldi T."/>
        </authorList>
    </citation>
    <scope>NUCLEOTIDE SEQUENCE [LARGE SCALE GENOMIC DNA]</scope>
    <source>
        <strain evidence="2 3">DSM 25264</strain>
    </source>
</reference>
<protein>
    <submittedName>
        <fullName evidence="2">Type 4b pilus protein PilO2</fullName>
    </submittedName>
</protein>
<organism evidence="2 3">
    <name type="scientific">Allopusillimonas soli</name>
    <dbReference type="NCBI Taxonomy" id="659016"/>
    <lineage>
        <taxon>Bacteria</taxon>
        <taxon>Pseudomonadati</taxon>
        <taxon>Pseudomonadota</taxon>
        <taxon>Betaproteobacteria</taxon>
        <taxon>Burkholderiales</taxon>
        <taxon>Alcaligenaceae</taxon>
        <taxon>Allopusillimonas</taxon>
    </lineage>
</organism>
<keyword evidence="1" id="KW-0812">Transmembrane</keyword>
<evidence type="ECO:0000313" key="3">
    <source>
        <dbReference type="Proteomes" id="UP000580517"/>
    </source>
</evidence>
<dbReference type="OrthoDB" id="8675971at2"/>
<gene>
    <name evidence="2" type="primary">pilO2</name>
    <name evidence="2" type="ORF">H0A68_08960</name>
</gene>
<dbReference type="Proteomes" id="UP000580517">
    <property type="component" value="Unassembled WGS sequence"/>
</dbReference>
<dbReference type="RefSeq" id="WP_129968915.1">
    <property type="nucleotide sequence ID" value="NZ_JACCEW010000002.1"/>
</dbReference>
<evidence type="ECO:0000256" key="1">
    <source>
        <dbReference type="SAM" id="Phobius"/>
    </source>
</evidence>
<keyword evidence="3" id="KW-1185">Reference proteome</keyword>
<dbReference type="EMBL" id="JACCEW010000002">
    <property type="protein sequence ID" value="NYT37001.1"/>
    <property type="molecule type" value="Genomic_DNA"/>
</dbReference>
<dbReference type="AlphaFoldDB" id="A0A853FER9"/>
<sequence length="451" mass="48258">MHEPLLIPTGRCTLLFGMSWFTVLDAQPAKAGMRIARRYRATHSVITGPELSAVGIAVLRQPQHVPLPNSAAAIFAALYPTGATAMAMPVGSDAIWLVAAHEGMVVASTDRLCRDMEEARQALAELRLSFPHLCVLDEASSHPMPNIEALARAADTATTLRKVSYAFQPIPIAAACAGLLLLCAVFALWFGAAPAGLRVAMVGSPSASASDPMHDAPARDAPPTPIIHGTAGLRALLQSLHRLPVRLDGWLLTTMRCEAILLRWDCSAEYTRHGTPGNESLLRPALPGWHIAFQGLDVARATWQMPSPGRPLHGGRVSLAADNDRALLPALQTIRPAFTVLDTGPSEMLASPVPPHAANATDRRYRSRHLRVEGPLRSVSLMVPLAMDMGWQTVHLGHRTLEKPDARQSALMISLSGALYEIWSPHAAAIISESAQVLDASLAGDHGLLGD</sequence>
<name>A0A853FER9_9BURK</name>
<accession>A0A853FER9</accession>
<comment type="caution">
    <text evidence="2">The sequence shown here is derived from an EMBL/GenBank/DDBJ whole genome shotgun (WGS) entry which is preliminary data.</text>
</comment>
<evidence type="ECO:0000313" key="2">
    <source>
        <dbReference type="EMBL" id="NYT37001.1"/>
    </source>
</evidence>
<proteinExistence type="predicted"/>
<keyword evidence="1" id="KW-0472">Membrane</keyword>